<feature type="transmembrane region" description="Helical" evidence="1">
    <location>
        <begin position="36"/>
        <end position="55"/>
    </location>
</feature>
<keyword evidence="4" id="KW-1185">Reference proteome</keyword>
<evidence type="ECO:0000313" key="4">
    <source>
        <dbReference type="Proteomes" id="UP000712157"/>
    </source>
</evidence>
<dbReference type="PANTHER" id="PTHR39430">
    <property type="entry name" value="MEMBRANE-ASSOCIATED PROTEASE-RELATED"/>
    <property type="match status" value="1"/>
</dbReference>
<dbReference type="EMBL" id="JAHQCW010000039">
    <property type="protein sequence ID" value="MBU9738655.1"/>
    <property type="molecule type" value="Genomic_DNA"/>
</dbReference>
<dbReference type="Pfam" id="PF02517">
    <property type="entry name" value="Rce1-like"/>
    <property type="match status" value="1"/>
</dbReference>
<keyword evidence="3" id="KW-0378">Hydrolase</keyword>
<organism evidence="3 4">
    <name type="scientific">Diplocloster agilis</name>
    <dbReference type="NCBI Taxonomy" id="2850323"/>
    <lineage>
        <taxon>Bacteria</taxon>
        <taxon>Bacillati</taxon>
        <taxon>Bacillota</taxon>
        <taxon>Clostridia</taxon>
        <taxon>Lachnospirales</taxon>
        <taxon>Lachnospiraceae</taxon>
        <taxon>Diplocloster</taxon>
    </lineage>
</organism>
<evidence type="ECO:0000259" key="2">
    <source>
        <dbReference type="Pfam" id="PF02517"/>
    </source>
</evidence>
<feature type="transmembrane region" description="Helical" evidence="1">
    <location>
        <begin position="192"/>
        <end position="211"/>
    </location>
</feature>
<feature type="transmembrane region" description="Helical" evidence="1">
    <location>
        <begin position="164"/>
        <end position="186"/>
    </location>
</feature>
<accession>A0A949K4D7</accession>
<dbReference type="GO" id="GO:0080120">
    <property type="term" value="P:CAAX-box protein maturation"/>
    <property type="evidence" value="ECO:0007669"/>
    <property type="project" value="UniProtKB-ARBA"/>
</dbReference>
<gene>
    <name evidence="3" type="ORF">KTH89_19110</name>
</gene>
<keyword evidence="3" id="KW-0482">Metalloprotease</keyword>
<dbReference type="PANTHER" id="PTHR39430:SF1">
    <property type="entry name" value="PROTEASE"/>
    <property type="match status" value="1"/>
</dbReference>
<keyword evidence="1" id="KW-0812">Transmembrane</keyword>
<dbReference type="RefSeq" id="WP_158347312.1">
    <property type="nucleotide sequence ID" value="NZ_JAHQCW010000039.1"/>
</dbReference>
<feature type="transmembrane region" description="Helical" evidence="1">
    <location>
        <begin position="253"/>
        <end position="271"/>
    </location>
</feature>
<feature type="transmembrane region" description="Helical" evidence="1">
    <location>
        <begin position="223"/>
        <end position="241"/>
    </location>
</feature>
<keyword evidence="1" id="KW-0472">Membrane</keyword>
<dbReference type="GO" id="GO:0004175">
    <property type="term" value="F:endopeptidase activity"/>
    <property type="evidence" value="ECO:0007669"/>
    <property type="project" value="UniProtKB-ARBA"/>
</dbReference>
<keyword evidence="1" id="KW-1133">Transmembrane helix</keyword>
<protein>
    <submittedName>
        <fullName evidence="3">CPBP family intramembrane metalloprotease</fullName>
    </submittedName>
</protein>
<dbReference type="AlphaFoldDB" id="A0A949K4D7"/>
<evidence type="ECO:0000313" key="3">
    <source>
        <dbReference type="EMBL" id="MBU9738655.1"/>
    </source>
</evidence>
<feature type="transmembrane region" description="Helical" evidence="1">
    <location>
        <begin position="76"/>
        <end position="99"/>
    </location>
</feature>
<sequence>MKERNGGAVIKIASLFCLCSVVEYIEFLYVRTDQTIVADNIGTKLFCILTIVIVLRRSNFRLADIGFCTKRMLRSILSGLALGVITFGISYFVEILFLRSQGHHISLQFFVSNFALTGATTQVTATFVALSICVAVNIINVLAEEGLFRGIILKLGKERFGFFTANWIQAALFGVWHIVMVVLGIYDGLMDISTAVIMAIGYVILAGILGLEWGLCVSMSGTLWVGISEHFFNNFIGNTLHVVTESGTDELQIARIVLSNILSLAIVLIVSRCKKEKTCV</sequence>
<keyword evidence="3" id="KW-0645">Protease</keyword>
<comment type="caution">
    <text evidence="3">The sequence shown here is derived from an EMBL/GenBank/DDBJ whole genome shotgun (WGS) entry which is preliminary data.</text>
</comment>
<dbReference type="InterPro" id="IPR003675">
    <property type="entry name" value="Rce1/LyrA-like_dom"/>
</dbReference>
<dbReference type="Proteomes" id="UP000712157">
    <property type="component" value="Unassembled WGS sequence"/>
</dbReference>
<proteinExistence type="predicted"/>
<feature type="transmembrane region" description="Helical" evidence="1">
    <location>
        <begin position="119"/>
        <end position="143"/>
    </location>
</feature>
<name>A0A949K4D7_9FIRM</name>
<reference evidence="3" key="1">
    <citation type="submission" date="2021-06" db="EMBL/GenBank/DDBJ databases">
        <title>Description of novel taxa of the family Lachnospiraceae.</title>
        <authorList>
            <person name="Chaplin A.V."/>
            <person name="Sokolova S.R."/>
            <person name="Pikina A.P."/>
            <person name="Korzhanova M."/>
            <person name="Belova V."/>
            <person name="Korostin D."/>
            <person name="Efimov B.A."/>
        </authorList>
    </citation>
    <scope>NUCLEOTIDE SEQUENCE</scope>
    <source>
        <strain evidence="3">ASD5720</strain>
    </source>
</reference>
<feature type="transmembrane region" description="Helical" evidence="1">
    <location>
        <begin position="12"/>
        <end position="30"/>
    </location>
</feature>
<feature type="domain" description="CAAX prenyl protease 2/Lysostaphin resistance protein A-like" evidence="2">
    <location>
        <begin position="130"/>
        <end position="236"/>
    </location>
</feature>
<evidence type="ECO:0000256" key="1">
    <source>
        <dbReference type="SAM" id="Phobius"/>
    </source>
</evidence>
<dbReference type="GO" id="GO:0008237">
    <property type="term" value="F:metallopeptidase activity"/>
    <property type="evidence" value="ECO:0007669"/>
    <property type="project" value="UniProtKB-KW"/>
</dbReference>